<dbReference type="RefSeq" id="WP_266122634.1">
    <property type="nucleotide sequence ID" value="NZ_JAJHNU010000001.1"/>
</dbReference>
<evidence type="ECO:0000313" key="1">
    <source>
        <dbReference type="EMBL" id="MDN4120030.1"/>
    </source>
</evidence>
<organism evidence="1 2">
    <name type="scientific">Alcaligenes endophyticus</name>
    <dbReference type="NCBI Taxonomy" id="1929088"/>
    <lineage>
        <taxon>Bacteria</taxon>
        <taxon>Pseudomonadati</taxon>
        <taxon>Pseudomonadota</taxon>
        <taxon>Betaproteobacteria</taxon>
        <taxon>Burkholderiales</taxon>
        <taxon>Alcaligenaceae</taxon>
        <taxon>Alcaligenes</taxon>
    </lineage>
</organism>
<dbReference type="Pfam" id="PF01244">
    <property type="entry name" value="Peptidase_M19"/>
    <property type="match status" value="1"/>
</dbReference>
<dbReference type="PANTHER" id="PTHR10443">
    <property type="entry name" value="MICROSOMAL DIPEPTIDASE"/>
    <property type="match status" value="1"/>
</dbReference>
<dbReference type="EMBL" id="JAJHNU010000001">
    <property type="protein sequence ID" value="MDN4120030.1"/>
    <property type="molecule type" value="Genomic_DNA"/>
</dbReference>
<dbReference type="SUPFAM" id="SSF51556">
    <property type="entry name" value="Metallo-dependent hydrolases"/>
    <property type="match status" value="1"/>
</dbReference>
<comment type="caution">
    <text evidence="1">The sequence shown here is derived from an EMBL/GenBank/DDBJ whole genome shotgun (WGS) entry which is preliminary data.</text>
</comment>
<dbReference type="InterPro" id="IPR032466">
    <property type="entry name" value="Metal_Hydrolase"/>
</dbReference>
<gene>
    <name evidence="1" type="ORF">LMS43_01880</name>
</gene>
<sequence length="335" mass="36960">MTTYADETLALHHSSFIFDGLSLFYTLTEPYSENILKAGVNAMNVTFAADEDWDTTLRNLERGLNQIEASPYLKLAVTTQDIWQAKAENKVAVIPGTQGSRMLEHRMENLDVLFRYGVRFFGLAYTGATLFGDGCGERRDAGVSSYGHELIDAVNELPMMLDLSHCGHSTRLQAAQRARAPVCTHSNSYTVNPNDRNTHDETALLIAQKGGVMGMCCLPKSVSPVAPSLETLLEHQDHYLALIGDEHIGLGLDFTEGLKSTGKPFSAGSVRWRTLRPDIFGTVDEFFTMPYPAGLAGIADLPNYTQALIDRGYTHDQIKGFLGGNWLRAFEKFIG</sequence>
<keyword evidence="2" id="KW-1185">Reference proteome</keyword>
<dbReference type="PANTHER" id="PTHR10443:SF12">
    <property type="entry name" value="DIPEPTIDASE"/>
    <property type="match status" value="1"/>
</dbReference>
<reference evidence="1" key="1">
    <citation type="submission" date="2021-11" db="EMBL/GenBank/DDBJ databases">
        <title>Draft genome sequence of Alcaligenes endophyticus type strain CCUG 75668T.</title>
        <authorList>
            <person name="Salva-Serra F."/>
            <person name="Duran R.E."/>
            <person name="Seeger M."/>
            <person name="Moore E.R.B."/>
            <person name="Jaen-Luchoro D."/>
        </authorList>
    </citation>
    <scope>NUCLEOTIDE SEQUENCE</scope>
    <source>
        <strain evidence="1">CCUG 75668</strain>
    </source>
</reference>
<protein>
    <submittedName>
        <fullName evidence="1">Dipeptidase</fullName>
    </submittedName>
</protein>
<dbReference type="Gene3D" id="3.20.20.140">
    <property type="entry name" value="Metal-dependent hydrolases"/>
    <property type="match status" value="1"/>
</dbReference>
<dbReference type="InterPro" id="IPR008257">
    <property type="entry name" value="Pept_M19"/>
</dbReference>
<accession>A0ABT8EFH6</accession>
<evidence type="ECO:0000313" key="2">
    <source>
        <dbReference type="Proteomes" id="UP001168613"/>
    </source>
</evidence>
<name>A0ABT8EFH6_9BURK</name>
<dbReference type="Proteomes" id="UP001168613">
    <property type="component" value="Unassembled WGS sequence"/>
</dbReference>
<dbReference type="PROSITE" id="PS51365">
    <property type="entry name" value="RENAL_DIPEPTIDASE_2"/>
    <property type="match status" value="1"/>
</dbReference>
<proteinExistence type="predicted"/>